<proteinExistence type="predicted"/>
<protein>
    <submittedName>
        <fullName evidence="3">Uncharacterized protein</fullName>
    </submittedName>
</protein>
<accession>A0A8J2JHY7</accession>
<evidence type="ECO:0000256" key="1">
    <source>
        <dbReference type="SAM" id="MobiDB-lite"/>
    </source>
</evidence>
<gene>
    <name evidence="3" type="ORF">AFUS01_LOCUS4032</name>
</gene>
<keyword evidence="4" id="KW-1185">Reference proteome</keyword>
<feature type="signal peptide" evidence="2">
    <location>
        <begin position="1"/>
        <end position="21"/>
    </location>
</feature>
<dbReference type="Proteomes" id="UP000708208">
    <property type="component" value="Unassembled WGS sequence"/>
</dbReference>
<feature type="chain" id="PRO_5035243063" evidence="2">
    <location>
        <begin position="22"/>
        <end position="133"/>
    </location>
</feature>
<dbReference type="AlphaFoldDB" id="A0A8J2JHY7"/>
<name>A0A8J2JHY7_9HEXA</name>
<dbReference type="EMBL" id="CAJVCH010024891">
    <property type="protein sequence ID" value="CAG7697438.1"/>
    <property type="molecule type" value="Genomic_DNA"/>
</dbReference>
<evidence type="ECO:0000256" key="2">
    <source>
        <dbReference type="SAM" id="SignalP"/>
    </source>
</evidence>
<feature type="region of interest" description="Disordered" evidence="1">
    <location>
        <begin position="113"/>
        <end position="133"/>
    </location>
</feature>
<keyword evidence="2" id="KW-0732">Signal</keyword>
<comment type="caution">
    <text evidence="3">The sequence shown here is derived from an EMBL/GenBank/DDBJ whole genome shotgun (WGS) entry which is preliminary data.</text>
</comment>
<sequence length="133" mass="14878">MKFLLFLFSFSTVYLIGVTHGGNLHRVYSPIVANDVEPLKFVNDLRHPQPALSLPTLPFSPRQYIHVITISRSVLAKLIRDGNMEVVPQRPAIGQNKRKVPVPMEMDVGYRFLPPKPTASTPPAYSPVDTNSL</sequence>
<feature type="compositionally biased region" description="Polar residues" evidence="1">
    <location>
        <begin position="118"/>
        <end position="133"/>
    </location>
</feature>
<organism evidence="3 4">
    <name type="scientific">Allacma fusca</name>
    <dbReference type="NCBI Taxonomy" id="39272"/>
    <lineage>
        <taxon>Eukaryota</taxon>
        <taxon>Metazoa</taxon>
        <taxon>Ecdysozoa</taxon>
        <taxon>Arthropoda</taxon>
        <taxon>Hexapoda</taxon>
        <taxon>Collembola</taxon>
        <taxon>Symphypleona</taxon>
        <taxon>Sminthuridae</taxon>
        <taxon>Allacma</taxon>
    </lineage>
</organism>
<evidence type="ECO:0000313" key="4">
    <source>
        <dbReference type="Proteomes" id="UP000708208"/>
    </source>
</evidence>
<evidence type="ECO:0000313" key="3">
    <source>
        <dbReference type="EMBL" id="CAG7697438.1"/>
    </source>
</evidence>
<reference evidence="3" key="1">
    <citation type="submission" date="2021-06" db="EMBL/GenBank/DDBJ databases">
        <authorList>
            <person name="Hodson N. C."/>
            <person name="Mongue J. A."/>
            <person name="Jaron S. K."/>
        </authorList>
    </citation>
    <scope>NUCLEOTIDE SEQUENCE</scope>
</reference>